<protein>
    <recommendedName>
        <fullName evidence="5">Non-haem dioxygenase N-terminal domain-containing protein</fullName>
    </recommendedName>
</protein>
<accession>A0A5N6RHT8</accession>
<feature type="transmembrane region" description="Helical" evidence="2">
    <location>
        <begin position="318"/>
        <end position="335"/>
    </location>
</feature>
<proteinExistence type="predicted"/>
<evidence type="ECO:0008006" key="5">
    <source>
        <dbReference type="Google" id="ProtNLM"/>
    </source>
</evidence>
<dbReference type="OrthoDB" id="1523082at2759"/>
<reference evidence="3 4" key="1">
    <citation type="submission" date="2019-06" db="EMBL/GenBank/DDBJ databases">
        <title>A chromosomal-level reference genome of Carpinus fangiana (Coryloideae, Betulaceae).</title>
        <authorList>
            <person name="Yang X."/>
            <person name="Wang Z."/>
            <person name="Zhang L."/>
            <person name="Hao G."/>
            <person name="Liu J."/>
            <person name="Yang Y."/>
        </authorList>
    </citation>
    <scope>NUCLEOTIDE SEQUENCE [LARGE SCALE GENOMIC DNA]</scope>
    <source>
        <strain evidence="3">Cfa_2016G</strain>
        <tissue evidence="3">Leaf</tissue>
    </source>
</reference>
<dbReference type="AlphaFoldDB" id="A0A5N6RHT8"/>
<evidence type="ECO:0000256" key="2">
    <source>
        <dbReference type="SAM" id="Phobius"/>
    </source>
</evidence>
<feature type="region of interest" description="Disordered" evidence="1">
    <location>
        <begin position="1"/>
        <end position="25"/>
    </location>
</feature>
<evidence type="ECO:0000313" key="4">
    <source>
        <dbReference type="Proteomes" id="UP000327013"/>
    </source>
</evidence>
<keyword evidence="2" id="KW-0472">Membrane</keyword>
<dbReference type="PANTHER" id="PTHR34945">
    <property type="entry name" value="2-OXOGLUTARATE (2OG) AND FE(II)-DEPENDENT OXYGENASE SUPERFAMILY PROTEIN"/>
    <property type="match status" value="1"/>
</dbReference>
<dbReference type="SUPFAM" id="SSF51197">
    <property type="entry name" value="Clavaminate synthase-like"/>
    <property type="match status" value="1"/>
</dbReference>
<gene>
    <name evidence="3" type="ORF">FH972_017056</name>
</gene>
<name>A0A5N6RHT8_9ROSI</name>
<feature type="compositionally biased region" description="Basic and acidic residues" evidence="1">
    <location>
        <begin position="1"/>
        <end position="10"/>
    </location>
</feature>
<dbReference type="InterPro" id="IPR027443">
    <property type="entry name" value="IPNS-like_sf"/>
</dbReference>
<keyword evidence="4" id="KW-1185">Reference proteome</keyword>
<dbReference type="PANTHER" id="PTHR34945:SF4">
    <property type="entry name" value="2-OXOGLUTARATE (2OG) AND FE(II)-DEPENDENT OXYGENASE SUPERFAMILY PROTEIN"/>
    <property type="match status" value="1"/>
</dbReference>
<dbReference type="EMBL" id="CM017327">
    <property type="protein sequence ID" value="KAE8099042.1"/>
    <property type="molecule type" value="Genomic_DNA"/>
</dbReference>
<organism evidence="3 4">
    <name type="scientific">Carpinus fangiana</name>
    <dbReference type="NCBI Taxonomy" id="176857"/>
    <lineage>
        <taxon>Eukaryota</taxon>
        <taxon>Viridiplantae</taxon>
        <taxon>Streptophyta</taxon>
        <taxon>Embryophyta</taxon>
        <taxon>Tracheophyta</taxon>
        <taxon>Spermatophyta</taxon>
        <taxon>Magnoliopsida</taxon>
        <taxon>eudicotyledons</taxon>
        <taxon>Gunneridae</taxon>
        <taxon>Pentapetalae</taxon>
        <taxon>rosids</taxon>
        <taxon>fabids</taxon>
        <taxon>Fagales</taxon>
        <taxon>Betulaceae</taxon>
        <taxon>Carpinus</taxon>
    </lineage>
</organism>
<dbReference type="Proteomes" id="UP000327013">
    <property type="component" value="Chromosome 7"/>
</dbReference>
<keyword evidence="2" id="KW-1133">Transmembrane helix</keyword>
<evidence type="ECO:0000313" key="3">
    <source>
        <dbReference type="EMBL" id="KAE8099042.1"/>
    </source>
</evidence>
<keyword evidence="2" id="KW-0812">Transmembrane</keyword>
<evidence type="ECO:0000256" key="1">
    <source>
        <dbReference type="SAM" id="MobiDB-lite"/>
    </source>
</evidence>
<dbReference type="Gene3D" id="2.60.120.330">
    <property type="entry name" value="B-lactam Antibiotic, Isopenicillin N Synthase, Chain"/>
    <property type="match status" value="1"/>
</dbReference>
<sequence length="336" mass="37832">MATMRTRDTLDPTPSPIPTATGSRSAANQIFTEYLEHSLRPPNLALPATTRYPIPSDVDLRSLASRGRDSADRLLQSARQYGAIRISGHGISSEELRYLVEEAEPVFRYPEAPNLVKRNGNREEIVWARSRYERLESAPKFIGSETERYRNFRQIMEKVAGKLDAVAKQLIEIFKESGGKKKYCDGIQEKETVLALHRYDHNTLLKEKNSVLSNEKNEYGDALITLHLPAQHSQIFYVKSKRGPLSFEQGPDTIVVTVGKQLEEWSLGEFKSVTGEMIIAPDIQGIPASYCVELKCSSSTTYHSFDKNCKTISIADQILLALIITLLYKVFVYALS</sequence>